<dbReference type="Gene3D" id="1.10.287.950">
    <property type="entry name" value="Methyl-accepting chemotaxis protein"/>
    <property type="match status" value="1"/>
</dbReference>
<dbReference type="GO" id="GO:0006935">
    <property type="term" value="P:chemotaxis"/>
    <property type="evidence" value="ECO:0007669"/>
    <property type="project" value="InterPro"/>
</dbReference>
<dbReference type="Proteomes" id="UP000196475">
    <property type="component" value="Unassembled WGS sequence"/>
</dbReference>
<proteinExistence type="inferred from homology"/>
<gene>
    <name evidence="10" type="ORF">BAA01_07170</name>
</gene>
<evidence type="ECO:0000256" key="2">
    <source>
        <dbReference type="ARBA" id="ARBA00022475"/>
    </source>
</evidence>
<sequence>MVEKNWFEKWLFWMDWRIGTQVVVGFLLVIAIFTAGVVFNGLRIQSVSEDFNQIGQTAQAADEVFRMQSLIQEKMMMLNLYFLKPGEGIYQAYQSKVKELEPLWDRIPSLLSSPAEKQLLAAVRAEDQKLNQWFAEQSAKVRANGAGMGDSEDSERQDDPDPLVQLVQINEAMTNHYTAINGSLQQLNALLNQSVHKQQQQGQSHLNHSNLILFLTLGLAILCSVIIAYFTRMAVRPISEITHMAQQVAAGNLRVEASGVPFKNEFSHLSRGMNQMVENLRLLVGEIGQAGQELSRASEGVSTSVEQSLKANEQVVKAIQEVAAGTESQETIAEETARAMDEMAGGVSRIAETSSVVSEVAVNMAEEASQGNQSVQQAVDQMRTIQQSARELSRVLNDWKERSAEIGQIIEAITDIASQTNLLALNAAIEAARAGEYGRGFTVVAEEVRKLSDQSASSAQQIAEVIQNIQQGISTSMKAMDEVMKEVDSGMTMVHEAGQAFEKILQEAKRVSGEVQDISASTQEMSAISEQIAASMADAVQNTKQLAAHAQSVAAASEEQLATMDEMHASAERLSRMAQELERLIGRFQV</sequence>
<evidence type="ECO:0000313" key="10">
    <source>
        <dbReference type="EMBL" id="OUM90752.1"/>
    </source>
</evidence>
<keyword evidence="7" id="KW-0812">Transmembrane</keyword>
<keyword evidence="3 7" id="KW-0472">Membrane</keyword>
<keyword evidence="4 6" id="KW-0807">Transducer</keyword>
<dbReference type="InterPro" id="IPR004089">
    <property type="entry name" value="MCPsignal_dom"/>
</dbReference>
<dbReference type="GO" id="GO:0005886">
    <property type="term" value="C:plasma membrane"/>
    <property type="evidence" value="ECO:0007669"/>
    <property type="project" value="UniProtKB-SubCell"/>
</dbReference>
<dbReference type="SMART" id="SM00283">
    <property type="entry name" value="MA"/>
    <property type="match status" value="1"/>
</dbReference>
<dbReference type="Pfam" id="PF00672">
    <property type="entry name" value="HAMP"/>
    <property type="match status" value="1"/>
</dbReference>
<dbReference type="PRINTS" id="PR00260">
    <property type="entry name" value="CHEMTRNSDUCR"/>
</dbReference>
<dbReference type="EMBL" id="LZRT01000010">
    <property type="protein sequence ID" value="OUM90752.1"/>
    <property type="molecule type" value="Genomic_DNA"/>
</dbReference>
<dbReference type="PANTHER" id="PTHR32089">
    <property type="entry name" value="METHYL-ACCEPTING CHEMOTAXIS PROTEIN MCPB"/>
    <property type="match status" value="1"/>
</dbReference>
<dbReference type="SMART" id="SM00304">
    <property type="entry name" value="HAMP"/>
    <property type="match status" value="2"/>
</dbReference>
<feature type="transmembrane region" description="Helical" evidence="7">
    <location>
        <begin position="20"/>
        <end position="42"/>
    </location>
</feature>
<dbReference type="InterPro" id="IPR004090">
    <property type="entry name" value="Chemotax_Me-accpt_rcpt"/>
</dbReference>
<dbReference type="PANTHER" id="PTHR32089:SF112">
    <property type="entry name" value="LYSOZYME-LIKE PROTEIN-RELATED"/>
    <property type="match status" value="1"/>
</dbReference>
<dbReference type="PROSITE" id="PS50111">
    <property type="entry name" value="CHEMOTAXIS_TRANSDUC_2"/>
    <property type="match status" value="1"/>
</dbReference>
<accession>A0A1Y3PTT5</accession>
<evidence type="ECO:0000256" key="1">
    <source>
        <dbReference type="ARBA" id="ARBA00004236"/>
    </source>
</evidence>
<dbReference type="GO" id="GO:0007165">
    <property type="term" value="P:signal transduction"/>
    <property type="evidence" value="ECO:0007669"/>
    <property type="project" value="UniProtKB-KW"/>
</dbReference>
<evidence type="ECO:0000256" key="6">
    <source>
        <dbReference type="PROSITE-ProRule" id="PRU00284"/>
    </source>
</evidence>
<evidence type="ECO:0000313" key="11">
    <source>
        <dbReference type="Proteomes" id="UP000196475"/>
    </source>
</evidence>
<comment type="similarity">
    <text evidence="5">Belongs to the methyl-accepting chemotaxis (MCP) protein family.</text>
</comment>
<keyword evidence="2" id="KW-1003">Cell membrane</keyword>
<evidence type="ECO:0000256" key="7">
    <source>
        <dbReference type="SAM" id="Phobius"/>
    </source>
</evidence>
<name>A0A1Y3PTT5_9BACI</name>
<dbReference type="Gene3D" id="6.10.340.10">
    <property type="match status" value="1"/>
</dbReference>
<evidence type="ECO:0000259" key="9">
    <source>
        <dbReference type="PROSITE" id="PS50885"/>
    </source>
</evidence>
<dbReference type="GO" id="GO:0004888">
    <property type="term" value="F:transmembrane signaling receptor activity"/>
    <property type="evidence" value="ECO:0007669"/>
    <property type="project" value="InterPro"/>
</dbReference>
<dbReference type="CDD" id="cd06225">
    <property type="entry name" value="HAMP"/>
    <property type="match status" value="1"/>
</dbReference>
<keyword evidence="7" id="KW-1133">Transmembrane helix</keyword>
<evidence type="ECO:0008006" key="12">
    <source>
        <dbReference type="Google" id="ProtNLM"/>
    </source>
</evidence>
<dbReference type="CDD" id="cd11386">
    <property type="entry name" value="MCP_signal"/>
    <property type="match status" value="1"/>
</dbReference>
<dbReference type="AlphaFoldDB" id="A0A1Y3PTT5"/>
<comment type="subcellular location">
    <subcellularLocation>
        <location evidence="1">Cell membrane</location>
    </subcellularLocation>
</comment>
<comment type="caution">
    <text evidence="10">The sequence shown here is derived from an EMBL/GenBank/DDBJ whole genome shotgun (WGS) entry which is preliminary data.</text>
</comment>
<evidence type="ECO:0000256" key="4">
    <source>
        <dbReference type="ARBA" id="ARBA00023224"/>
    </source>
</evidence>
<protein>
    <recommendedName>
        <fullName evidence="12">Chemotaxis protein</fullName>
    </recommendedName>
</protein>
<organism evidence="10 11">
    <name type="scientific">Bacillus thermozeamaize</name>
    <dbReference type="NCBI Taxonomy" id="230954"/>
    <lineage>
        <taxon>Bacteria</taxon>
        <taxon>Bacillati</taxon>
        <taxon>Bacillota</taxon>
        <taxon>Bacilli</taxon>
        <taxon>Bacillales</taxon>
        <taxon>Bacillaceae</taxon>
        <taxon>Bacillus</taxon>
    </lineage>
</organism>
<evidence type="ECO:0000259" key="8">
    <source>
        <dbReference type="PROSITE" id="PS50111"/>
    </source>
</evidence>
<dbReference type="Pfam" id="PF00015">
    <property type="entry name" value="MCPsignal"/>
    <property type="match status" value="1"/>
</dbReference>
<feature type="domain" description="Methyl-accepting transducer" evidence="8">
    <location>
        <begin position="304"/>
        <end position="540"/>
    </location>
</feature>
<evidence type="ECO:0000256" key="5">
    <source>
        <dbReference type="ARBA" id="ARBA00029447"/>
    </source>
</evidence>
<feature type="transmembrane region" description="Helical" evidence="7">
    <location>
        <begin position="211"/>
        <end position="230"/>
    </location>
</feature>
<feature type="domain" description="HAMP" evidence="9">
    <location>
        <begin position="232"/>
        <end position="285"/>
    </location>
</feature>
<dbReference type="PROSITE" id="PS50885">
    <property type="entry name" value="HAMP"/>
    <property type="match status" value="1"/>
</dbReference>
<dbReference type="SUPFAM" id="SSF58104">
    <property type="entry name" value="Methyl-accepting chemotaxis protein (MCP) signaling domain"/>
    <property type="match status" value="1"/>
</dbReference>
<dbReference type="InterPro" id="IPR003660">
    <property type="entry name" value="HAMP_dom"/>
</dbReference>
<evidence type="ECO:0000256" key="3">
    <source>
        <dbReference type="ARBA" id="ARBA00023136"/>
    </source>
</evidence>
<reference evidence="11" key="1">
    <citation type="submission" date="2016-06" db="EMBL/GenBank/DDBJ databases">
        <authorList>
            <person name="Nascimento L."/>
            <person name="Pereira R.V."/>
            <person name="Martins L.F."/>
            <person name="Quaggio R.B."/>
            <person name="Silva A.M."/>
            <person name="Setubal J.C."/>
        </authorList>
    </citation>
    <scope>NUCLEOTIDE SEQUENCE [LARGE SCALE GENOMIC DNA]</scope>
</reference>